<keyword evidence="1" id="KW-0732">Signal</keyword>
<feature type="signal peptide" evidence="1">
    <location>
        <begin position="1"/>
        <end position="24"/>
    </location>
</feature>
<evidence type="ECO:0000313" key="3">
    <source>
        <dbReference type="Proteomes" id="UP000509418"/>
    </source>
</evidence>
<reference evidence="2 3" key="1">
    <citation type="submission" date="2020-06" db="EMBL/GenBank/DDBJ databases">
        <title>Genome mining for natural products.</title>
        <authorList>
            <person name="Zhang B."/>
            <person name="Shi J."/>
            <person name="Ge H."/>
        </authorList>
    </citation>
    <scope>NUCLEOTIDE SEQUENCE [LARGE SCALE GENOMIC DNA]</scope>
    <source>
        <strain evidence="2 3">NA02069</strain>
    </source>
</reference>
<feature type="chain" id="PRO_5039628102" evidence="1">
    <location>
        <begin position="25"/>
        <end position="170"/>
    </location>
</feature>
<evidence type="ECO:0000256" key="1">
    <source>
        <dbReference type="SAM" id="SignalP"/>
    </source>
</evidence>
<name>A0A7H8TMW9_STRCX</name>
<dbReference type="EMBL" id="CP056041">
    <property type="protein sequence ID" value="QKZ23430.1"/>
    <property type="molecule type" value="Genomic_DNA"/>
</dbReference>
<protein>
    <submittedName>
        <fullName evidence="2">Signal peptide protein</fullName>
    </submittedName>
</protein>
<dbReference type="Proteomes" id="UP000509418">
    <property type="component" value="Chromosome"/>
</dbReference>
<accession>A0A7H8TMW9</accession>
<keyword evidence="3" id="KW-1185">Reference proteome</keyword>
<gene>
    <name evidence="2" type="ORF">HUT05_42375</name>
</gene>
<dbReference type="RefSeq" id="WP_176578180.1">
    <property type="nucleotide sequence ID" value="NZ_CBDRGH010000061.1"/>
</dbReference>
<sequence length="170" mass="17760">MSSKIRLGAALLALSTILVGTAGAGTALAGTAPVSPSTSTGAAVPEFAPFPVDFVDLPEQPLPAFGTTHSFTISYHNSSSTDRTVSPQVLVESQDTGPFLNSADIRLERRGTEGCWESVSLESQTGTLFTDLVAAQRTLHPGESIAQEYRLTTITAGAVGTVHPRVALYE</sequence>
<evidence type="ECO:0000313" key="2">
    <source>
        <dbReference type="EMBL" id="QKZ23430.1"/>
    </source>
</evidence>
<organism evidence="2 3">
    <name type="scientific">Streptomyces chartreusis</name>
    <dbReference type="NCBI Taxonomy" id="1969"/>
    <lineage>
        <taxon>Bacteria</taxon>
        <taxon>Bacillati</taxon>
        <taxon>Actinomycetota</taxon>
        <taxon>Actinomycetes</taxon>
        <taxon>Kitasatosporales</taxon>
        <taxon>Streptomycetaceae</taxon>
        <taxon>Streptomyces</taxon>
    </lineage>
</organism>
<proteinExistence type="predicted"/>
<dbReference type="AlphaFoldDB" id="A0A7H8TMW9"/>